<evidence type="ECO:0000256" key="1">
    <source>
        <dbReference type="ARBA" id="ARBA00004123"/>
    </source>
</evidence>
<evidence type="ECO:0000256" key="6">
    <source>
        <dbReference type="ARBA" id="ARBA00023242"/>
    </source>
</evidence>
<evidence type="ECO:0000313" key="10">
    <source>
        <dbReference type="Proteomes" id="UP000075920"/>
    </source>
</evidence>
<sequence length="420" mass="46716">MAKVHITNVVVLDNPSSFLNPFQFELTFECIEELKEDLEWKMIYVGSAESEEFDQVLDTIYVGPVPEGRHIFVFQADPPNVSRIPEQDAVGVTVVLLTCSYRGQEFVRVGYFINNEYADVEMRENPPPKPLFHKMTRNILASKPRVTRFKINWDDAPVNGVAGGPSNGMMDGEEAPSDEMATNGDNGDHGMDGESNSASSSHPPDLVHDENSIAMPAPEMPETVFQFRLSLEMSLILVTGMPGVGKTTIMRKVSGELRKQNVPIAGFYTEEMRDSKTGDRIGFDVVTFDGQRAPLARTSSNHTTNPSVGRYSVWLDEFERLALPALDARHAAKDGVLLLDEIGRMELKSRNFQERMDAIVKEVGTGKLRFVATIPLKSAGIGVIERLKRIKSCQTFHVKPSNRDDMYGDVKDAVMRSLSA</sequence>
<dbReference type="InterPro" id="IPR027417">
    <property type="entry name" value="P-loop_NTPase"/>
</dbReference>
<dbReference type="GO" id="GO:0005634">
    <property type="term" value="C:nucleus"/>
    <property type="evidence" value="ECO:0007669"/>
    <property type="project" value="UniProtKB-SubCell"/>
</dbReference>
<accession>A0A182WJZ9</accession>
<dbReference type="PANTHER" id="PTHR12040:SF0">
    <property type="entry name" value="HISTONE CHAPERONE ASF1"/>
    <property type="match status" value="1"/>
</dbReference>
<dbReference type="VEuPathDB" id="VectorBase:AMIN010706"/>
<dbReference type="SMART" id="SM00382">
    <property type="entry name" value="AAA"/>
    <property type="match status" value="1"/>
</dbReference>
<evidence type="ECO:0000256" key="4">
    <source>
        <dbReference type="ARBA" id="ARBA00023163"/>
    </source>
</evidence>
<keyword evidence="10" id="KW-1185">Reference proteome</keyword>
<dbReference type="Proteomes" id="UP000075920">
    <property type="component" value="Unassembled WGS sequence"/>
</dbReference>
<organism evidence="9 10">
    <name type="scientific">Anopheles minimus</name>
    <dbReference type="NCBI Taxonomy" id="112268"/>
    <lineage>
        <taxon>Eukaryota</taxon>
        <taxon>Metazoa</taxon>
        <taxon>Ecdysozoa</taxon>
        <taxon>Arthropoda</taxon>
        <taxon>Hexapoda</taxon>
        <taxon>Insecta</taxon>
        <taxon>Pterygota</taxon>
        <taxon>Neoptera</taxon>
        <taxon>Endopterygota</taxon>
        <taxon>Diptera</taxon>
        <taxon>Nematocera</taxon>
        <taxon>Culicoidea</taxon>
        <taxon>Culicidae</taxon>
        <taxon>Anophelinae</taxon>
        <taxon>Anopheles</taxon>
    </lineage>
</organism>
<keyword evidence="4" id="KW-0804">Transcription</keyword>
<dbReference type="FunFam" id="2.60.40.1490:FF:000001">
    <property type="entry name" value="Histone chaperone ASF1"/>
    <property type="match status" value="1"/>
</dbReference>
<keyword evidence="6" id="KW-0539">Nucleus</keyword>
<evidence type="ECO:0000259" key="8">
    <source>
        <dbReference type="SMART" id="SM00382"/>
    </source>
</evidence>
<dbReference type="InterPro" id="IPR036747">
    <property type="entry name" value="ASF1-like_sf"/>
</dbReference>
<dbReference type="SUPFAM" id="SSF52540">
    <property type="entry name" value="P-loop containing nucleoside triphosphate hydrolases"/>
    <property type="match status" value="1"/>
</dbReference>
<evidence type="ECO:0000256" key="3">
    <source>
        <dbReference type="ARBA" id="ARBA00023015"/>
    </source>
</evidence>
<dbReference type="GO" id="GO:0017111">
    <property type="term" value="F:ribonucleoside triphosphate phosphatase activity"/>
    <property type="evidence" value="ECO:0007669"/>
    <property type="project" value="InterPro"/>
</dbReference>
<keyword evidence="3" id="KW-0805">Transcription regulation</keyword>
<evidence type="ECO:0000313" key="9">
    <source>
        <dbReference type="EnsemblMetazoa" id="AMIN010706-PA"/>
    </source>
</evidence>
<dbReference type="InterPro" id="IPR003593">
    <property type="entry name" value="AAA+_ATPase"/>
</dbReference>
<dbReference type="GO" id="GO:0000785">
    <property type="term" value="C:chromatin"/>
    <property type="evidence" value="ECO:0007669"/>
    <property type="project" value="TreeGrafter"/>
</dbReference>
<dbReference type="GO" id="GO:0006335">
    <property type="term" value="P:DNA replication-dependent chromatin assembly"/>
    <property type="evidence" value="ECO:0007669"/>
    <property type="project" value="TreeGrafter"/>
</dbReference>
<evidence type="ECO:0000256" key="5">
    <source>
        <dbReference type="ARBA" id="ARBA00023186"/>
    </source>
</evidence>
<evidence type="ECO:0000256" key="2">
    <source>
        <dbReference type="ARBA" id="ARBA00006051"/>
    </source>
</evidence>
<reference evidence="9" key="2">
    <citation type="submission" date="2020-05" db="UniProtKB">
        <authorList>
            <consortium name="EnsemblMetazoa"/>
        </authorList>
    </citation>
    <scope>IDENTIFICATION</scope>
    <source>
        <strain evidence="9">MINIMUS1</strain>
    </source>
</reference>
<feature type="domain" description="AAA+ ATPase" evidence="8">
    <location>
        <begin position="232"/>
        <end position="401"/>
    </location>
</feature>
<reference evidence="10" key="1">
    <citation type="submission" date="2013-03" db="EMBL/GenBank/DDBJ databases">
        <title>The Genome Sequence of Anopheles minimus MINIMUS1.</title>
        <authorList>
            <consortium name="The Broad Institute Genomics Platform"/>
            <person name="Neafsey D.E."/>
            <person name="Walton C."/>
            <person name="Walker B."/>
            <person name="Young S.K."/>
            <person name="Zeng Q."/>
            <person name="Gargeya S."/>
            <person name="Fitzgerald M."/>
            <person name="Haas B."/>
            <person name="Abouelleil A."/>
            <person name="Allen A.W."/>
            <person name="Alvarado L."/>
            <person name="Arachchi H.M."/>
            <person name="Berlin A.M."/>
            <person name="Chapman S.B."/>
            <person name="Gainer-Dewar J."/>
            <person name="Goldberg J."/>
            <person name="Griggs A."/>
            <person name="Gujja S."/>
            <person name="Hansen M."/>
            <person name="Howarth C."/>
            <person name="Imamovic A."/>
            <person name="Ireland A."/>
            <person name="Larimer J."/>
            <person name="McCowan C."/>
            <person name="Murphy C."/>
            <person name="Pearson M."/>
            <person name="Poon T.W."/>
            <person name="Priest M."/>
            <person name="Roberts A."/>
            <person name="Saif S."/>
            <person name="Shea T."/>
            <person name="Sisk P."/>
            <person name="Sykes S."/>
            <person name="Wortman J."/>
            <person name="Nusbaum C."/>
            <person name="Birren B."/>
        </authorList>
    </citation>
    <scope>NUCLEOTIDE SEQUENCE [LARGE SCALE GENOMIC DNA]</scope>
    <source>
        <strain evidence="10">MINIMUS1</strain>
    </source>
</reference>
<dbReference type="STRING" id="112268.A0A182WJZ9"/>
<dbReference type="PANTHER" id="PTHR12040">
    <property type="entry name" value="ANTI-SILENCING PROTEIN 1"/>
    <property type="match status" value="1"/>
</dbReference>
<dbReference type="AlphaFoldDB" id="A0A182WJZ9"/>
<dbReference type="Gene3D" id="3.40.50.300">
    <property type="entry name" value="P-loop containing nucleotide triphosphate hydrolases"/>
    <property type="match status" value="1"/>
</dbReference>
<comment type="subcellular location">
    <subcellularLocation>
        <location evidence="1">Nucleus</location>
    </subcellularLocation>
</comment>
<dbReference type="GO" id="GO:0042393">
    <property type="term" value="F:histone binding"/>
    <property type="evidence" value="ECO:0007669"/>
    <property type="project" value="TreeGrafter"/>
</dbReference>
<dbReference type="SUPFAM" id="SSF101546">
    <property type="entry name" value="ASF1-like"/>
    <property type="match status" value="1"/>
</dbReference>
<dbReference type="InterPro" id="IPR006818">
    <property type="entry name" value="ASF1-like"/>
</dbReference>
<dbReference type="Pfam" id="PF03266">
    <property type="entry name" value="NTPase_1"/>
    <property type="match status" value="1"/>
</dbReference>
<dbReference type="EnsemblMetazoa" id="AMIN010706-RA">
    <property type="protein sequence ID" value="AMIN010706-PA"/>
    <property type="gene ID" value="AMIN010706"/>
</dbReference>
<dbReference type="Pfam" id="PF04729">
    <property type="entry name" value="ASF1_hist_chap"/>
    <property type="match status" value="1"/>
</dbReference>
<name>A0A182WJZ9_9DIPT</name>
<evidence type="ECO:0000256" key="7">
    <source>
        <dbReference type="SAM" id="MobiDB-lite"/>
    </source>
</evidence>
<dbReference type="InterPro" id="IPR004948">
    <property type="entry name" value="Nuc-triphosphatase_THEP1"/>
</dbReference>
<protein>
    <recommendedName>
        <fullName evidence="8">AAA+ ATPase domain-containing protein</fullName>
    </recommendedName>
</protein>
<comment type="similarity">
    <text evidence="2">Belongs to the ASF1 family.</text>
</comment>
<feature type="region of interest" description="Disordered" evidence="7">
    <location>
        <begin position="160"/>
        <end position="207"/>
    </location>
</feature>
<keyword evidence="5" id="KW-0143">Chaperone</keyword>
<proteinExistence type="inferred from homology"/>
<dbReference type="Gene3D" id="2.60.40.1490">
    <property type="entry name" value="Histone chaperone ASF1-like"/>
    <property type="match status" value="1"/>
</dbReference>